<accession>A0A5Q0HB17</accession>
<evidence type="ECO:0000313" key="4">
    <source>
        <dbReference type="Proteomes" id="UP000325787"/>
    </source>
</evidence>
<dbReference type="AlphaFoldDB" id="A0A5Q0HB17"/>
<evidence type="ECO:0000256" key="1">
    <source>
        <dbReference type="RuleBase" id="RU362001"/>
    </source>
</evidence>
<evidence type="ECO:0000256" key="2">
    <source>
        <dbReference type="SAM" id="MobiDB-lite"/>
    </source>
</evidence>
<dbReference type="Gene3D" id="1.10.287.1060">
    <property type="entry name" value="ESAT-6-like"/>
    <property type="match status" value="1"/>
</dbReference>
<protein>
    <recommendedName>
        <fullName evidence="1">ESAT-6-like protein</fullName>
    </recommendedName>
</protein>
<keyword evidence="4" id="KW-1185">Reference proteome</keyword>
<dbReference type="SUPFAM" id="SSF140453">
    <property type="entry name" value="EsxAB dimer-like"/>
    <property type="match status" value="1"/>
</dbReference>
<dbReference type="NCBIfam" id="TIGR03930">
    <property type="entry name" value="WXG100_ESAT6"/>
    <property type="match status" value="1"/>
</dbReference>
<dbReference type="InterPro" id="IPR010310">
    <property type="entry name" value="T7SS_ESAT-6-like"/>
</dbReference>
<sequence>MAGFSTGHEELVQAGKDIVDTNGNVQGILNNLEGTVEALASTWSGSARIAFDKLMERFNADAAKLQKALLDIAEQMSGTAATYMEQEEQQSQEMSTILGRLGN</sequence>
<feature type="region of interest" description="Disordered" evidence="2">
    <location>
        <begin position="84"/>
        <end position="103"/>
    </location>
</feature>
<dbReference type="RefSeq" id="WP_033428605.1">
    <property type="nucleotide sequence ID" value="NZ_CP034550.1"/>
</dbReference>
<gene>
    <name evidence="3" type="ORF">EKG83_43730</name>
</gene>
<dbReference type="EMBL" id="CP034550">
    <property type="protein sequence ID" value="QFZ23436.1"/>
    <property type="molecule type" value="Genomic_DNA"/>
</dbReference>
<name>A0A5Q0HB17_SACSY</name>
<dbReference type="Pfam" id="PF06013">
    <property type="entry name" value="WXG100"/>
    <property type="match status" value="1"/>
</dbReference>
<dbReference type="Proteomes" id="UP000325787">
    <property type="component" value="Chromosome"/>
</dbReference>
<reference evidence="4" key="1">
    <citation type="journal article" date="2021" name="Curr. Microbiol.">
        <title>Complete genome of nocamycin-producing strain Saccharothrix syringae NRRL B-16468 reveals the biosynthetic potential for secondary metabolites.</title>
        <authorList>
            <person name="Mo X."/>
            <person name="Yang S."/>
        </authorList>
    </citation>
    <scope>NUCLEOTIDE SEQUENCE [LARGE SCALE GENOMIC DNA]</scope>
    <source>
        <strain evidence="4">ATCC 51364 / DSM 43886 / JCM 6844 / KCTC 9398 / NBRC 14523 / NRRL B-16468 / INA 2240</strain>
    </source>
</reference>
<proteinExistence type="inferred from homology"/>
<dbReference type="InterPro" id="IPR036689">
    <property type="entry name" value="ESAT-6-like_sf"/>
</dbReference>
<evidence type="ECO:0000313" key="3">
    <source>
        <dbReference type="EMBL" id="QFZ23436.1"/>
    </source>
</evidence>
<dbReference type="KEGG" id="ssyi:EKG83_43730"/>
<organism evidence="3 4">
    <name type="scientific">Saccharothrix syringae</name>
    <name type="common">Nocardiopsis syringae</name>
    <dbReference type="NCBI Taxonomy" id="103733"/>
    <lineage>
        <taxon>Bacteria</taxon>
        <taxon>Bacillati</taxon>
        <taxon>Actinomycetota</taxon>
        <taxon>Actinomycetes</taxon>
        <taxon>Pseudonocardiales</taxon>
        <taxon>Pseudonocardiaceae</taxon>
        <taxon>Saccharothrix</taxon>
    </lineage>
</organism>
<comment type="similarity">
    <text evidence="1">Belongs to the WXG100 family.</text>
</comment>
<dbReference type="OrthoDB" id="4554345at2"/>